<dbReference type="AlphaFoldDB" id="A0A7C3QV71"/>
<evidence type="ECO:0000256" key="2">
    <source>
        <dbReference type="ARBA" id="ARBA00002681"/>
    </source>
</evidence>
<dbReference type="PANTHER" id="PTHR11054:SF0">
    <property type="entry name" value="6-PHOSPHOGLUCONOLACTONASE"/>
    <property type="match status" value="1"/>
</dbReference>
<comment type="catalytic activity">
    <reaction evidence="1 7">
        <text>6-phospho-D-glucono-1,5-lactone + H2O = 6-phospho-D-gluconate + H(+)</text>
        <dbReference type="Rhea" id="RHEA:12556"/>
        <dbReference type="ChEBI" id="CHEBI:15377"/>
        <dbReference type="ChEBI" id="CHEBI:15378"/>
        <dbReference type="ChEBI" id="CHEBI:57955"/>
        <dbReference type="ChEBI" id="CHEBI:58759"/>
        <dbReference type="EC" id="3.1.1.31"/>
    </reaction>
</comment>
<accession>A0A7C3QV71</accession>
<dbReference type="Pfam" id="PF01182">
    <property type="entry name" value="Glucosamine_iso"/>
    <property type="match status" value="1"/>
</dbReference>
<dbReference type="PANTHER" id="PTHR11054">
    <property type="entry name" value="6-PHOSPHOGLUCONOLACTONASE"/>
    <property type="match status" value="1"/>
</dbReference>
<evidence type="ECO:0000256" key="1">
    <source>
        <dbReference type="ARBA" id="ARBA00000832"/>
    </source>
</evidence>
<protein>
    <recommendedName>
        <fullName evidence="6 7">6-phosphogluconolactonase</fullName>
        <shortName evidence="7">6PGL</shortName>
        <ecNumber evidence="5 7">3.1.1.31</ecNumber>
    </recommendedName>
</protein>
<evidence type="ECO:0000256" key="5">
    <source>
        <dbReference type="ARBA" id="ARBA00013198"/>
    </source>
</evidence>
<dbReference type="UniPathway" id="UPA00115">
    <property type="reaction ID" value="UER00409"/>
</dbReference>
<dbReference type="InterPro" id="IPR005900">
    <property type="entry name" value="6-phosphogluconolactonase_DevB"/>
</dbReference>
<keyword evidence="7 9" id="KW-0378">Hydrolase</keyword>
<comment type="function">
    <text evidence="2 7">Hydrolysis of 6-phosphogluconolactone to 6-phosphogluconate.</text>
</comment>
<dbReference type="NCBIfam" id="TIGR01198">
    <property type="entry name" value="pgl"/>
    <property type="match status" value="1"/>
</dbReference>
<dbReference type="InterPro" id="IPR006148">
    <property type="entry name" value="Glc/Gal-6P_isomerase"/>
</dbReference>
<comment type="caution">
    <text evidence="9">The sequence shown here is derived from an EMBL/GenBank/DDBJ whole genome shotgun (WGS) entry which is preliminary data.</text>
</comment>
<dbReference type="InterPro" id="IPR037171">
    <property type="entry name" value="NagB/RpiA_transferase-like"/>
</dbReference>
<sequence>MPEAGGFMCVCLPREPLDHLQQASCHPPDPQNRGSQMMSRPEEHINPALPRLRVFPDERALAREGASLFAGHIRELIERQGHASVILAGGSSPRHLYEESGKLLALWPSSLREKIFLVPGDERMVGPEDPQSNSRMIRETLLSHAGLPETAFERMRGEAASPEGEALRYEHLLLDRFGKTGLHVPAFDWAFLGVGEDGHTASLFPGSSPTEEHRHLVLSVPPSGERLPRLTLGYRLLSHTQRIVFVCPGEKKKGILREILKDLKPCPVQELLTLSMENGHHPEFWIDQDAFDPGFGRLMVGGGEGLGAETRKKH</sequence>
<comment type="similarity">
    <text evidence="4 7">Belongs to the glucosamine/galactosamine-6-phosphate isomerase family. 6-phosphogluconolactonase subfamily.</text>
</comment>
<dbReference type="CDD" id="cd01400">
    <property type="entry name" value="6PGL"/>
    <property type="match status" value="1"/>
</dbReference>
<gene>
    <name evidence="7 9" type="primary">pgl</name>
    <name evidence="9" type="ORF">ENX03_07665</name>
</gene>
<evidence type="ECO:0000313" key="9">
    <source>
        <dbReference type="EMBL" id="HFT93792.1"/>
    </source>
</evidence>
<feature type="domain" description="Glucosamine/galactosamine-6-phosphate isomerase" evidence="8">
    <location>
        <begin position="56"/>
        <end position="269"/>
    </location>
</feature>
<dbReference type="EC" id="3.1.1.31" evidence="5 7"/>
<dbReference type="GO" id="GO:0006098">
    <property type="term" value="P:pentose-phosphate shunt"/>
    <property type="evidence" value="ECO:0007669"/>
    <property type="project" value="UniProtKB-UniPathway"/>
</dbReference>
<dbReference type="EMBL" id="DTMM01000160">
    <property type="protein sequence ID" value="HFT93792.1"/>
    <property type="molecule type" value="Genomic_DNA"/>
</dbReference>
<evidence type="ECO:0000256" key="4">
    <source>
        <dbReference type="ARBA" id="ARBA00010662"/>
    </source>
</evidence>
<proteinExistence type="inferred from homology"/>
<evidence type="ECO:0000259" key="8">
    <source>
        <dbReference type="Pfam" id="PF01182"/>
    </source>
</evidence>
<dbReference type="GO" id="GO:0017057">
    <property type="term" value="F:6-phosphogluconolactonase activity"/>
    <property type="evidence" value="ECO:0007669"/>
    <property type="project" value="UniProtKB-UniRule"/>
</dbReference>
<dbReference type="GO" id="GO:0005975">
    <property type="term" value="P:carbohydrate metabolic process"/>
    <property type="evidence" value="ECO:0007669"/>
    <property type="project" value="UniProtKB-UniRule"/>
</dbReference>
<name>A0A7C3QV71_9BACT</name>
<comment type="pathway">
    <text evidence="3 7">Carbohydrate degradation; pentose phosphate pathway; D-ribulose 5-phosphate from D-glucose 6-phosphate (oxidative stage): step 2/3.</text>
</comment>
<dbReference type="InterPro" id="IPR039104">
    <property type="entry name" value="6PGL"/>
</dbReference>
<evidence type="ECO:0000256" key="3">
    <source>
        <dbReference type="ARBA" id="ARBA00004961"/>
    </source>
</evidence>
<dbReference type="Gene3D" id="3.40.50.1360">
    <property type="match status" value="1"/>
</dbReference>
<evidence type="ECO:0000256" key="7">
    <source>
        <dbReference type="RuleBase" id="RU365095"/>
    </source>
</evidence>
<reference evidence="9" key="1">
    <citation type="journal article" date="2020" name="mSystems">
        <title>Genome- and Community-Level Interaction Insights into Carbon Utilization and Element Cycling Functions of Hydrothermarchaeota in Hydrothermal Sediment.</title>
        <authorList>
            <person name="Zhou Z."/>
            <person name="Liu Y."/>
            <person name="Xu W."/>
            <person name="Pan J."/>
            <person name="Luo Z.H."/>
            <person name="Li M."/>
        </authorList>
    </citation>
    <scope>NUCLEOTIDE SEQUENCE [LARGE SCALE GENOMIC DNA]</scope>
    <source>
        <strain evidence="9">SpSt-902</strain>
    </source>
</reference>
<organism evidence="9">
    <name type="scientific">Leptospirillum ferriphilum</name>
    <dbReference type="NCBI Taxonomy" id="178606"/>
    <lineage>
        <taxon>Bacteria</taxon>
        <taxon>Pseudomonadati</taxon>
        <taxon>Nitrospirota</taxon>
        <taxon>Nitrospiria</taxon>
        <taxon>Nitrospirales</taxon>
        <taxon>Nitrospiraceae</taxon>
        <taxon>Leptospirillum</taxon>
    </lineage>
</organism>
<dbReference type="SUPFAM" id="SSF100950">
    <property type="entry name" value="NagB/RpiA/CoA transferase-like"/>
    <property type="match status" value="1"/>
</dbReference>
<evidence type="ECO:0000256" key="6">
    <source>
        <dbReference type="ARBA" id="ARBA00020337"/>
    </source>
</evidence>